<accession>A0A1G6PEJ1</accession>
<keyword evidence="2" id="KW-1185">Reference proteome</keyword>
<dbReference type="Proteomes" id="UP000199455">
    <property type="component" value="Unassembled WGS sequence"/>
</dbReference>
<sequence length="414" mass="47304">MSNLGVFCFYFPSRGVSGVPVLFSRIASALASRETVEKVYVVDFEDGYIAESIRGQSKIELIPFNFGESVCIPDDVTFITQSMLPYRFPSEVVISETSKIVFWNLHPDNLVPILIPFPGLRNVQFSSFNLYEKIGKVFFKRTIGRVKTFASICLQKKALLFMDSVNRDKTAQYLFLDILNSDFLPVPALNSEERIYHKANRDLTFCWVGRLCDFKIHILLYTIDKLAVLSKELKIKIKYKIIGDGPFQSEIDKLDLNNEFFELEVLGAVSSQKLDSILINEVDILTAMGTSALEGAKLGLPTVVLDFSYSKIVDNYKYRWLYKTKDFDLGHDISSKDFDHDGDSLKQIIFESSNNFKDISNKTLDYFLDNHSIDGVVEKLIVATEESDLKITDFPKSIFKKSLVRNLYEVFKKK</sequence>
<gene>
    <name evidence="1" type="ORF">SAMN04488024_10313</name>
</gene>
<reference evidence="2" key="1">
    <citation type="submission" date="2016-10" db="EMBL/GenBank/DDBJ databases">
        <authorList>
            <person name="Varghese N."/>
            <person name="Submissions S."/>
        </authorList>
    </citation>
    <scope>NUCLEOTIDE SEQUENCE [LARGE SCALE GENOMIC DNA]</scope>
    <source>
        <strain evidence="2">DSM 18609</strain>
    </source>
</reference>
<dbReference type="RefSeq" id="WP_090766627.1">
    <property type="nucleotide sequence ID" value="NZ_FMZH01000003.1"/>
</dbReference>
<name>A0A1G6PEJ1_9SPHI</name>
<organism evidence="1 2">
    <name type="scientific">Pedobacter soli</name>
    <dbReference type="NCBI Taxonomy" id="390242"/>
    <lineage>
        <taxon>Bacteria</taxon>
        <taxon>Pseudomonadati</taxon>
        <taxon>Bacteroidota</taxon>
        <taxon>Sphingobacteriia</taxon>
        <taxon>Sphingobacteriales</taxon>
        <taxon>Sphingobacteriaceae</taxon>
        <taxon>Pedobacter</taxon>
    </lineage>
</organism>
<protein>
    <submittedName>
        <fullName evidence="1">Uncharacterized protein</fullName>
    </submittedName>
</protein>
<proteinExistence type="predicted"/>
<evidence type="ECO:0000313" key="2">
    <source>
        <dbReference type="Proteomes" id="UP000199455"/>
    </source>
</evidence>
<dbReference type="AlphaFoldDB" id="A0A1G6PEJ1"/>
<dbReference type="STRING" id="390242.SAMN04488024_10313"/>
<evidence type="ECO:0000313" key="1">
    <source>
        <dbReference type="EMBL" id="SDC77857.1"/>
    </source>
</evidence>
<dbReference type="EMBL" id="FMZH01000003">
    <property type="protein sequence ID" value="SDC77857.1"/>
    <property type="molecule type" value="Genomic_DNA"/>
</dbReference>